<dbReference type="EMBL" id="CP125942">
    <property type="protein sequence ID" value="XAO45796.1"/>
    <property type="molecule type" value="Genomic_DNA"/>
</dbReference>
<dbReference type="Pfam" id="PF05651">
    <property type="entry name" value="Diacid_rec"/>
    <property type="match status" value="1"/>
</dbReference>
<dbReference type="InterPro" id="IPR025736">
    <property type="entry name" value="PucR_C-HTH_dom"/>
</dbReference>
<dbReference type="Gene3D" id="1.10.10.2840">
    <property type="entry name" value="PucR C-terminal helix-turn-helix domain"/>
    <property type="match status" value="1"/>
</dbReference>
<name>A0AAU6WEW6_9MICC</name>
<accession>A0AAU6WEW6</accession>
<evidence type="ECO:0000313" key="4">
    <source>
        <dbReference type="Proteomes" id="UP001486888"/>
    </source>
</evidence>
<dbReference type="Pfam" id="PF13556">
    <property type="entry name" value="HTH_30"/>
    <property type="match status" value="1"/>
</dbReference>
<reference evidence="3 4" key="1">
    <citation type="submission" date="2023-05" db="EMBL/GenBank/DDBJ databases">
        <title>Glutamicibacter sp. B1, complete genome.</title>
        <authorList>
            <person name="Long Y.H."/>
            <person name="Fang T."/>
            <person name="Li X.Y."/>
        </authorList>
    </citation>
    <scope>NUCLEOTIDE SEQUENCE [LARGE SCALE GENOMIC DNA]</scope>
    <source>
        <strain evidence="3 4">B1</strain>
    </source>
</reference>
<protein>
    <submittedName>
        <fullName evidence="3">Sugar diacid recognition domain-containing protein</fullName>
    </submittedName>
</protein>
<organism evidence="3 4">
    <name type="scientific">Glutamicibacter ectropisis</name>
    <dbReference type="NCBI Taxonomy" id="3046593"/>
    <lineage>
        <taxon>Bacteria</taxon>
        <taxon>Bacillati</taxon>
        <taxon>Actinomycetota</taxon>
        <taxon>Actinomycetes</taxon>
        <taxon>Micrococcales</taxon>
        <taxon>Micrococcaceae</taxon>
        <taxon>Glutamicibacter</taxon>
    </lineage>
</organism>
<dbReference type="InterPro" id="IPR042070">
    <property type="entry name" value="PucR_C-HTH_sf"/>
</dbReference>
<dbReference type="KEGG" id="gey:QMQ05_15905"/>
<dbReference type="PANTHER" id="PTHR33744:SF15">
    <property type="entry name" value="CARBOHYDRATE DIACID REGULATOR"/>
    <property type="match status" value="1"/>
</dbReference>
<dbReference type="PANTHER" id="PTHR33744">
    <property type="entry name" value="CARBOHYDRATE DIACID REGULATOR"/>
    <property type="match status" value="1"/>
</dbReference>
<dbReference type="RefSeq" id="WP_345471617.1">
    <property type="nucleotide sequence ID" value="NZ_CP125942.1"/>
</dbReference>
<evidence type="ECO:0000259" key="2">
    <source>
        <dbReference type="Pfam" id="PF13556"/>
    </source>
</evidence>
<sequence length="357" mass="38591">MSEMEQPRLASALAQKVVDTISPTINRHVNIMNEHGIIIASSDSSRIGTLHAGSLEVLRDQRVIRVTHGDETAGTQPGVNLPLKINDRVCGVIGLTGAPHEVEPLAELIALTVQLLVAQEREHSRSARRAAEARDILSALLAGNVAPEIIGRMLQAHGLSGHLHLEVCLVGKGQAAGQESAFAQPGTQGVSTSWVTLFGARWRLRKASEDHGQSVVGPDDRYLGGPGMADVGELLARAEVLRTLVARPELIPDQGHRELWTEEIAVAIARTPVSNLKYLAMPAQELNQEQAKTLLVVASVASMSQAAEILHIHRNTLMQRLERIGQVTGVDTRLTSESLRLQHAIYARVALGQLQIF</sequence>
<dbReference type="InterPro" id="IPR051448">
    <property type="entry name" value="CdaR-like_regulators"/>
</dbReference>
<gene>
    <name evidence="3" type="ORF">QMQ05_15905</name>
</gene>
<dbReference type="InterPro" id="IPR008599">
    <property type="entry name" value="Diacid_rec"/>
</dbReference>
<keyword evidence="4" id="KW-1185">Reference proteome</keyword>
<evidence type="ECO:0000313" key="3">
    <source>
        <dbReference type="EMBL" id="XAO45796.1"/>
    </source>
</evidence>
<dbReference type="AlphaFoldDB" id="A0AAU6WEW6"/>
<dbReference type="Proteomes" id="UP001486888">
    <property type="component" value="Chromosome"/>
</dbReference>
<evidence type="ECO:0000259" key="1">
    <source>
        <dbReference type="Pfam" id="PF05651"/>
    </source>
</evidence>
<feature type="domain" description="PucR C-terminal helix-turn-helix" evidence="2">
    <location>
        <begin position="301"/>
        <end position="345"/>
    </location>
</feature>
<proteinExistence type="predicted"/>
<feature type="domain" description="Putative sugar diacid recognition" evidence="1">
    <location>
        <begin position="10"/>
        <end position="137"/>
    </location>
</feature>